<dbReference type="PANTHER" id="PTHR36924:SF1">
    <property type="entry name" value="ANTITOXIN HIGA-1"/>
    <property type="match status" value="1"/>
</dbReference>
<sequence length="105" mass="12379">MIPIFSLISIQGQRCDWTISQKWEFSEYRFAKLLNITQSQLAELLAVKRNVTPNIALRLGRLFGQTPEMWMNMQNRYDLLIAENTYRDAIEAVRPFVWPISKQES</sequence>
<evidence type="ECO:0000313" key="1">
    <source>
        <dbReference type="EMBL" id="BDI29269.1"/>
    </source>
</evidence>
<dbReference type="SUPFAM" id="SSF47413">
    <property type="entry name" value="lambda repressor-like DNA-binding domains"/>
    <property type="match status" value="1"/>
</dbReference>
<dbReference type="GO" id="GO:0003677">
    <property type="term" value="F:DNA binding"/>
    <property type="evidence" value="ECO:0007669"/>
    <property type="project" value="InterPro"/>
</dbReference>
<organism evidence="1 2">
    <name type="scientific">Capsulimonas corticalis</name>
    <dbReference type="NCBI Taxonomy" id="2219043"/>
    <lineage>
        <taxon>Bacteria</taxon>
        <taxon>Bacillati</taxon>
        <taxon>Armatimonadota</taxon>
        <taxon>Armatimonadia</taxon>
        <taxon>Capsulimonadales</taxon>
        <taxon>Capsulimonadaceae</taxon>
        <taxon>Capsulimonas</taxon>
    </lineage>
</organism>
<protein>
    <submittedName>
        <fullName evidence="1">Uncharacterized protein</fullName>
    </submittedName>
</protein>
<name>A0A402D4N8_9BACT</name>
<dbReference type="InterPro" id="IPR013430">
    <property type="entry name" value="Toxin_antidote_HigA"/>
</dbReference>
<dbReference type="Gene3D" id="1.10.260.40">
    <property type="entry name" value="lambda repressor-like DNA-binding domains"/>
    <property type="match status" value="1"/>
</dbReference>
<dbReference type="OrthoDB" id="9793869at2"/>
<dbReference type="KEGG" id="ccot:CCAX7_13200"/>
<keyword evidence="2" id="KW-1185">Reference proteome</keyword>
<dbReference type="Proteomes" id="UP000287394">
    <property type="component" value="Chromosome"/>
</dbReference>
<evidence type="ECO:0000313" key="2">
    <source>
        <dbReference type="Proteomes" id="UP000287394"/>
    </source>
</evidence>
<gene>
    <name evidence="1" type="ORF">CCAX7_13200</name>
</gene>
<dbReference type="NCBIfam" id="TIGR02607">
    <property type="entry name" value="antidote_HigA"/>
    <property type="match status" value="1"/>
</dbReference>
<dbReference type="AlphaFoldDB" id="A0A402D4N8"/>
<proteinExistence type="predicted"/>
<dbReference type="InterPro" id="IPR010982">
    <property type="entry name" value="Lambda_DNA-bd_dom_sf"/>
</dbReference>
<reference evidence="1 2" key="1">
    <citation type="journal article" date="2019" name="Int. J. Syst. Evol. Microbiol.">
        <title>Capsulimonas corticalis gen. nov., sp. nov., an aerobic capsulated bacterium, of a novel bacterial order, Capsulimonadales ord. nov., of the class Armatimonadia of the phylum Armatimonadetes.</title>
        <authorList>
            <person name="Li J."/>
            <person name="Kudo C."/>
            <person name="Tonouchi A."/>
        </authorList>
    </citation>
    <scope>NUCLEOTIDE SEQUENCE [LARGE SCALE GENOMIC DNA]</scope>
    <source>
        <strain evidence="1 2">AX-7</strain>
    </source>
</reference>
<dbReference type="RefSeq" id="WP_119324455.1">
    <property type="nucleotide sequence ID" value="NZ_AP025739.1"/>
</dbReference>
<dbReference type="PANTHER" id="PTHR36924">
    <property type="entry name" value="ANTITOXIN HIGA-1"/>
    <property type="match status" value="1"/>
</dbReference>
<dbReference type="EMBL" id="AP025739">
    <property type="protein sequence ID" value="BDI29269.1"/>
    <property type="molecule type" value="Genomic_DNA"/>
</dbReference>
<accession>A0A402D4N8</accession>